<evidence type="ECO:0000313" key="8">
    <source>
        <dbReference type="Proteomes" id="UP000249524"/>
    </source>
</evidence>
<evidence type="ECO:0000313" key="7">
    <source>
        <dbReference type="EMBL" id="RAK61970.1"/>
    </source>
</evidence>
<dbReference type="EMBL" id="QFYS01000015">
    <property type="protein sequence ID" value="RAK61970.1"/>
    <property type="molecule type" value="Genomic_DNA"/>
</dbReference>
<dbReference type="InterPro" id="IPR029060">
    <property type="entry name" value="PIN-like_dom_sf"/>
</dbReference>
<evidence type="ECO:0000256" key="3">
    <source>
        <dbReference type="ARBA" id="ARBA00022723"/>
    </source>
</evidence>
<evidence type="ECO:0000256" key="5">
    <source>
        <dbReference type="HAMAP-Rule" id="MF_00265"/>
    </source>
</evidence>
<evidence type="ECO:0000256" key="2">
    <source>
        <dbReference type="ARBA" id="ARBA00022722"/>
    </source>
</evidence>
<keyword evidence="5" id="KW-0460">Magnesium</keyword>
<name>A0A328B3L6_9CAUL</name>
<keyword evidence="8" id="KW-1185">Reference proteome</keyword>
<evidence type="ECO:0000256" key="1">
    <source>
        <dbReference type="ARBA" id="ARBA00022649"/>
    </source>
</evidence>
<keyword evidence="2 5" id="KW-0540">Nuclease</keyword>
<keyword evidence="4 5" id="KW-0378">Hydrolase</keyword>
<gene>
    <name evidence="5" type="primary">vapC</name>
    <name evidence="7" type="ORF">DJ019_20360</name>
</gene>
<keyword evidence="3 5" id="KW-0479">Metal-binding</keyword>
<keyword evidence="5" id="KW-0800">Toxin</keyword>
<dbReference type="OrthoDB" id="32625at2"/>
<dbReference type="Gene3D" id="3.40.50.1010">
    <property type="entry name" value="5'-nuclease"/>
    <property type="match status" value="1"/>
</dbReference>
<dbReference type="InterPro" id="IPR002716">
    <property type="entry name" value="PIN_dom"/>
</dbReference>
<dbReference type="GO" id="GO:0000287">
    <property type="term" value="F:magnesium ion binding"/>
    <property type="evidence" value="ECO:0007669"/>
    <property type="project" value="UniProtKB-UniRule"/>
</dbReference>
<keyword evidence="1 5" id="KW-1277">Toxin-antitoxin system</keyword>
<comment type="function">
    <text evidence="5">Toxic component of a toxin-antitoxin (TA) system. An RNase.</text>
</comment>
<sequence length="131" mass="13727">MFLDASALCAVLLSEDDAAAYDAKIAAAAAPMTSAVAIFETVLAVARAGDGDLGVARRAVDEYLNVSNVKIAPVGEAELARALDAFDRFGKDRHPARLNMGNCFAYACAKTNGVPLLFKGDDFDRTDVAIA</sequence>
<accession>A0A328B3L6</accession>
<dbReference type="Pfam" id="PF01850">
    <property type="entry name" value="PIN"/>
    <property type="match status" value="1"/>
</dbReference>
<evidence type="ECO:0000256" key="4">
    <source>
        <dbReference type="ARBA" id="ARBA00022801"/>
    </source>
</evidence>
<comment type="caution">
    <text evidence="7">The sequence shown here is derived from an EMBL/GenBank/DDBJ whole genome shotgun (WGS) entry which is preliminary data.</text>
</comment>
<organism evidence="7 8">
    <name type="scientific">Phenylobacterium kunshanense</name>
    <dbReference type="NCBI Taxonomy" id="1445034"/>
    <lineage>
        <taxon>Bacteria</taxon>
        <taxon>Pseudomonadati</taxon>
        <taxon>Pseudomonadota</taxon>
        <taxon>Alphaproteobacteria</taxon>
        <taxon>Caulobacterales</taxon>
        <taxon>Caulobacteraceae</taxon>
        <taxon>Phenylobacterium</taxon>
    </lineage>
</organism>
<dbReference type="Proteomes" id="UP000249524">
    <property type="component" value="Unassembled WGS sequence"/>
</dbReference>
<dbReference type="CDD" id="cd09871">
    <property type="entry name" value="PIN_MtVapC28-VapC30-like"/>
    <property type="match status" value="1"/>
</dbReference>
<dbReference type="AlphaFoldDB" id="A0A328B3L6"/>
<dbReference type="GO" id="GO:0016787">
    <property type="term" value="F:hydrolase activity"/>
    <property type="evidence" value="ECO:0007669"/>
    <property type="project" value="UniProtKB-KW"/>
</dbReference>
<comment type="caution">
    <text evidence="5">Lacks conserved residue(s) required for the propagation of feature annotation.</text>
</comment>
<evidence type="ECO:0000259" key="6">
    <source>
        <dbReference type="Pfam" id="PF01850"/>
    </source>
</evidence>
<comment type="cofactor">
    <cofactor evidence="5">
        <name>Mg(2+)</name>
        <dbReference type="ChEBI" id="CHEBI:18420"/>
    </cofactor>
</comment>
<dbReference type="RefSeq" id="WP_111278675.1">
    <property type="nucleotide sequence ID" value="NZ_QFYS01000015.1"/>
</dbReference>
<dbReference type="GO" id="GO:0090729">
    <property type="term" value="F:toxin activity"/>
    <property type="evidence" value="ECO:0007669"/>
    <property type="project" value="UniProtKB-KW"/>
</dbReference>
<comment type="similarity">
    <text evidence="5">Belongs to the PINc/VapC protein family.</text>
</comment>
<dbReference type="EC" id="3.1.-.-" evidence="5"/>
<dbReference type="SUPFAM" id="SSF88723">
    <property type="entry name" value="PIN domain-like"/>
    <property type="match status" value="1"/>
</dbReference>
<reference evidence="7 8" key="1">
    <citation type="submission" date="2018-05" db="EMBL/GenBank/DDBJ databases">
        <authorList>
            <person name="Lanie J.A."/>
            <person name="Ng W.-L."/>
            <person name="Kazmierczak K.M."/>
            <person name="Andrzejewski T.M."/>
            <person name="Davidsen T.M."/>
            <person name="Wayne K.J."/>
            <person name="Tettelin H."/>
            <person name="Glass J.I."/>
            <person name="Rusch D."/>
            <person name="Podicherti R."/>
            <person name="Tsui H.-C.T."/>
            <person name="Winkler M.E."/>
        </authorList>
    </citation>
    <scope>NUCLEOTIDE SEQUENCE [LARGE SCALE GENOMIC DNA]</scope>
    <source>
        <strain evidence="7 8">BUT-10</strain>
    </source>
</reference>
<proteinExistence type="inferred from homology"/>
<dbReference type="InterPro" id="IPR022907">
    <property type="entry name" value="VapC_family"/>
</dbReference>
<feature type="binding site" evidence="5">
    <location>
        <position position="4"/>
    </location>
    <ligand>
        <name>Mg(2+)</name>
        <dbReference type="ChEBI" id="CHEBI:18420"/>
    </ligand>
</feature>
<dbReference type="GO" id="GO:0004540">
    <property type="term" value="F:RNA nuclease activity"/>
    <property type="evidence" value="ECO:0007669"/>
    <property type="project" value="InterPro"/>
</dbReference>
<dbReference type="HAMAP" id="MF_00265">
    <property type="entry name" value="VapC_Nob1"/>
    <property type="match status" value="1"/>
</dbReference>
<feature type="domain" description="PIN" evidence="6">
    <location>
        <begin position="1"/>
        <end position="127"/>
    </location>
</feature>
<protein>
    <recommendedName>
        <fullName evidence="5">Ribonuclease VapC</fullName>
        <shortName evidence="5">RNase VapC</shortName>
        <ecNumber evidence="5">3.1.-.-</ecNumber>
    </recommendedName>
    <alternativeName>
        <fullName evidence="5">Toxin VapC</fullName>
    </alternativeName>
</protein>